<dbReference type="PATRIC" id="fig|931089.4.peg.1132"/>
<name>A0A0M4CIU7_9CORY</name>
<dbReference type="Pfam" id="PF01548">
    <property type="entry name" value="DEDD_Tnp_IS110"/>
    <property type="match status" value="1"/>
</dbReference>
<dbReference type="InterPro" id="IPR002525">
    <property type="entry name" value="Transp_IS110-like_N"/>
</dbReference>
<dbReference type="GO" id="GO:0003677">
    <property type="term" value="F:DNA binding"/>
    <property type="evidence" value="ECO:0007669"/>
    <property type="project" value="InterPro"/>
</dbReference>
<dbReference type="KEGG" id="cdx:CDES_05570"/>
<evidence type="ECO:0000313" key="3">
    <source>
        <dbReference type="Proteomes" id="UP000068067"/>
    </source>
</evidence>
<gene>
    <name evidence="2" type="ORF">CDES_05570</name>
</gene>
<dbReference type="GO" id="GO:0006313">
    <property type="term" value="P:DNA transposition"/>
    <property type="evidence" value="ECO:0007669"/>
    <property type="project" value="InterPro"/>
</dbReference>
<protein>
    <recommendedName>
        <fullName evidence="1">Transposase IS110-like N-terminal domain-containing protein</fullName>
    </recommendedName>
</protein>
<dbReference type="Gene3D" id="1.10.10.60">
    <property type="entry name" value="Homeodomain-like"/>
    <property type="match status" value="1"/>
</dbReference>
<reference evidence="2 3" key="1">
    <citation type="submission" date="2014-08" db="EMBL/GenBank/DDBJ databases">
        <title>Complete genome sequence of Corynebacterium deserti GIMN1.010 (=DSM 45689), isolated from desert sand in western China.</title>
        <authorList>
            <person name="Ruckert C."/>
            <person name="Albersmeier A."/>
            <person name="Kalinowski J."/>
        </authorList>
    </citation>
    <scope>NUCLEOTIDE SEQUENCE [LARGE SCALE GENOMIC DNA]</scope>
    <source>
        <strain evidence="2 3">GIMN1.010</strain>
    </source>
</reference>
<sequence>MTYDYVLGMDVGKYFHNACILNNDGTQVLSKRINGHEKTLRTLFETYAAKGRHILIVVDQPKDLTPVWYTSRFSAIRAGRKSFLPTMPKFSSEQFKHDAVALYENNEDLFLAAATAGLRVNRASLHQ</sequence>
<accession>A0A0M4CIU7</accession>
<keyword evidence="3" id="KW-1185">Reference proteome</keyword>
<dbReference type="GO" id="GO:0004803">
    <property type="term" value="F:transposase activity"/>
    <property type="evidence" value="ECO:0007669"/>
    <property type="project" value="InterPro"/>
</dbReference>
<dbReference type="Proteomes" id="UP000068067">
    <property type="component" value="Chromosome"/>
</dbReference>
<dbReference type="AlphaFoldDB" id="A0A0M4CIU7"/>
<feature type="domain" description="Transposase IS110-like N-terminal" evidence="1">
    <location>
        <begin position="7"/>
        <end position="63"/>
    </location>
</feature>
<organism evidence="2 3">
    <name type="scientific">Corynebacterium deserti GIMN1.010</name>
    <dbReference type="NCBI Taxonomy" id="931089"/>
    <lineage>
        <taxon>Bacteria</taxon>
        <taxon>Bacillati</taxon>
        <taxon>Actinomycetota</taxon>
        <taxon>Actinomycetes</taxon>
        <taxon>Mycobacteriales</taxon>
        <taxon>Corynebacteriaceae</taxon>
        <taxon>Corynebacterium</taxon>
    </lineage>
</organism>
<proteinExistence type="predicted"/>
<dbReference type="EMBL" id="CP009220">
    <property type="protein sequence ID" value="ALC05551.1"/>
    <property type="molecule type" value="Genomic_DNA"/>
</dbReference>
<evidence type="ECO:0000313" key="2">
    <source>
        <dbReference type="EMBL" id="ALC05551.1"/>
    </source>
</evidence>
<evidence type="ECO:0000259" key="1">
    <source>
        <dbReference type="Pfam" id="PF01548"/>
    </source>
</evidence>